<sequence length="133" mass="14947">AVCTKKYGAEFCTKLKNSCFEILKVKATDGPLPVSISICISSENWLAQCYAKYGSKRCSEWREICRDRYSKTSDLTESEKECVKSHNAVILCRAKHGNVFCEKLAASCSMVLRLPAPRLRAHFIFSMPAKLSD</sequence>
<dbReference type="EMBL" id="UYRR01037223">
    <property type="protein sequence ID" value="VDK69581.1"/>
    <property type="molecule type" value="Genomic_DNA"/>
</dbReference>
<accession>A0A0M3KGD2</accession>
<evidence type="ECO:0000313" key="2">
    <source>
        <dbReference type="Proteomes" id="UP000267096"/>
    </source>
</evidence>
<gene>
    <name evidence="1" type="ORF">ASIM_LOCUS19430</name>
</gene>
<evidence type="ECO:0000313" key="3">
    <source>
        <dbReference type="WBParaSite" id="ASIM_0002004501-mRNA-1"/>
    </source>
</evidence>
<keyword evidence="2" id="KW-1185">Reference proteome</keyword>
<evidence type="ECO:0000313" key="1">
    <source>
        <dbReference type="EMBL" id="VDK69581.1"/>
    </source>
</evidence>
<protein>
    <submittedName>
        <fullName evidence="3">GDNF domain-containing protein</fullName>
    </submittedName>
</protein>
<organism evidence="3">
    <name type="scientific">Anisakis simplex</name>
    <name type="common">Herring worm</name>
    <dbReference type="NCBI Taxonomy" id="6269"/>
    <lineage>
        <taxon>Eukaryota</taxon>
        <taxon>Metazoa</taxon>
        <taxon>Ecdysozoa</taxon>
        <taxon>Nematoda</taxon>
        <taxon>Chromadorea</taxon>
        <taxon>Rhabditida</taxon>
        <taxon>Spirurina</taxon>
        <taxon>Ascaridomorpha</taxon>
        <taxon>Ascaridoidea</taxon>
        <taxon>Anisakidae</taxon>
        <taxon>Anisakis</taxon>
        <taxon>Anisakis simplex complex</taxon>
    </lineage>
</organism>
<dbReference type="WBParaSite" id="ASIM_0002004501-mRNA-1">
    <property type="protein sequence ID" value="ASIM_0002004501-mRNA-1"/>
    <property type="gene ID" value="ASIM_0002004501"/>
</dbReference>
<reference evidence="3" key="1">
    <citation type="submission" date="2017-02" db="UniProtKB">
        <authorList>
            <consortium name="WormBaseParasite"/>
        </authorList>
    </citation>
    <scope>IDENTIFICATION</scope>
</reference>
<name>A0A0M3KGD2_ANISI</name>
<proteinExistence type="predicted"/>
<dbReference type="AlphaFoldDB" id="A0A0M3KGD2"/>
<dbReference type="Proteomes" id="UP000267096">
    <property type="component" value="Unassembled WGS sequence"/>
</dbReference>
<reference evidence="1 2" key="2">
    <citation type="submission" date="2018-11" db="EMBL/GenBank/DDBJ databases">
        <authorList>
            <consortium name="Pathogen Informatics"/>
        </authorList>
    </citation>
    <scope>NUCLEOTIDE SEQUENCE [LARGE SCALE GENOMIC DNA]</scope>
</reference>